<sequence length="187" mass="21458">MNEPFESYHNHDNPFQPVYSSRLDSWKTAVQEVISDVTAQVLYLDPEERTYFRLIEWFKTAWFSRISADYFSYDTSYYLYLIHVSSHLLPLLEGASGTLSGWIKYQPFHGAAETLSVPVVKQADRLKLYVFETDPEMLSHLADTAAFHVLCSSASFPDLLEIDSAGDGRSSIHTLGTFKRDDWDIKD</sequence>
<gene>
    <name evidence="1" type="ORF">ACFSUB_06605</name>
</gene>
<dbReference type="EMBL" id="JBHUML010000002">
    <property type="protein sequence ID" value="MFD2705133.1"/>
    <property type="molecule type" value="Genomic_DNA"/>
</dbReference>
<reference evidence="2" key="1">
    <citation type="journal article" date="2019" name="Int. J. Syst. Evol. Microbiol.">
        <title>The Global Catalogue of Microorganisms (GCM) 10K type strain sequencing project: providing services to taxonomists for standard genome sequencing and annotation.</title>
        <authorList>
            <consortium name="The Broad Institute Genomics Platform"/>
            <consortium name="The Broad Institute Genome Sequencing Center for Infectious Disease"/>
            <person name="Wu L."/>
            <person name="Ma J."/>
        </authorList>
    </citation>
    <scope>NUCLEOTIDE SEQUENCE [LARGE SCALE GENOMIC DNA]</scope>
    <source>
        <strain evidence="2">KCTC 33792</strain>
    </source>
</reference>
<evidence type="ECO:0000313" key="2">
    <source>
        <dbReference type="Proteomes" id="UP001597520"/>
    </source>
</evidence>
<dbReference type="Proteomes" id="UP001597520">
    <property type="component" value="Unassembled WGS sequence"/>
</dbReference>
<comment type="caution">
    <text evidence="1">The sequence shown here is derived from an EMBL/GenBank/DDBJ whole genome shotgun (WGS) entry which is preliminary data.</text>
</comment>
<evidence type="ECO:0000313" key="1">
    <source>
        <dbReference type="EMBL" id="MFD2705133.1"/>
    </source>
</evidence>
<protein>
    <submittedName>
        <fullName evidence="1">Uncharacterized protein</fullName>
    </submittedName>
</protein>
<organism evidence="1 2">
    <name type="scientific">Salibacterium lacus</name>
    <dbReference type="NCBI Taxonomy" id="1898109"/>
    <lineage>
        <taxon>Bacteria</taxon>
        <taxon>Bacillati</taxon>
        <taxon>Bacillota</taxon>
        <taxon>Bacilli</taxon>
        <taxon>Bacillales</taxon>
        <taxon>Bacillaceae</taxon>
    </lineage>
</organism>
<accession>A0ABW5T0S6</accession>
<keyword evidence="2" id="KW-1185">Reference proteome</keyword>
<dbReference type="RefSeq" id="WP_380712394.1">
    <property type="nucleotide sequence ID" value="NZ_JBHUML010000002.1"/>
</dbReference>
<proteinExistence type="predicted"/>
<name>A0ABW5T0S6_9BACI</name>